<reference evidence="1 2" key="1">
    <citation type="submission" date="2019-02" db="EMBL/GenBank/DDBJ databases">
        <title>Shewanella sp. D4-2 isolated from Dokdo Island.</title>
        <authorList>
            <person name="Baek K."/>
        </authorList>
    </citation>
    <scope>NUCLEOTIDE SEQUENCE [LARGE SCALE GENOMIC DNA]</scope>
    <source>
        <strain evidence="1 2">D4-2</strain>
    </source>
</reference>
<dbReference type="EMBL" id="CP036200">
    <property type="protein sequence ID" value="QBF83322.1"/>
    <property type="molecule type" value="Genomic_DNA"/>
</dbReference>
<dbReference type="AlphaFoldDB" id="A0A411PIU8"/>
<keyword evidence="2" id="KW-1185">Reference proteome</keyword>
<evidence type="ECO:0000313" key="1">
    <source>
        <dbReference type="EMBL" id="QBF83322.1"/>
    </source>
</evidence>
<organism evidence="1 2">
    <name type="scientific">Shewanella maritima</name>
    <dbReference type="NCBI Taxonomy" id="2520507"/>
    <lineage>
        <taxon>Bacteria</taxon>
        <taxon>Pseudomonadati</taxon>
        <taxon>Pseudomonadota</taxon>
        <taxon>Gammaproteobacteria</taxon>
        <taxon>Alteromonadales</taxon>
        <taxon>Shewanellaceae</taxon>
        <taxon>Shewanella</taxon>
    </lineage>
</organism>
<proteinExistence type="predicted"/>
<name>A0A411PIU8_9GAMM</name>
<dbReference type="OrthoDB" id="6400929at2"/>
<sequence>MAVTCLSLLASLPATSQTLRDPTRPGKGQVVTSSSQTTTQKLVLKSIVTGANRHAVINDQIVSVGEVIQGRRVSYIGDDYVNFSDGGKLQLFKSVIKR</sequence>
<evidence type="ECO:0000313" key="2">
    <source>
        <dbReference type="Proteomes" id="UP000291106"/>
    </source>
</evidence>
<accession>A0A411PIU8</accession>
<gene>
    <name evidence="1" type="ORF">EXU30_11885</name>
</gene>
<dbReference type="Proteomes" id="UP000291106">
    <property type="component" value="Chromosome"/>
</dbReference>
<dbReference type="KEGG" id="smai:EXU30_11885"/>
<dbReference type="RefSeq" id="WP_130600319.1">
    <property type="nucleotide sequence ID" value="NZ_CP036200.1"/>
</dbReference>
<protein>
    <submittedName>
        <fullName evidence="1">MSHA biogenesis protein MshK</fullName>
    </submittedName>
</protein>